<dbReference type="AlphaFoldDB" id="A0A2P0HF83"/>
<dbReference type="Proteomes" id="UP000000427">
    <property type="component" value="Chromosome"/>
</dbReference>
<reference evidence="1 2" key="1">
    <citation type="journal article" date="2003" name="Nature">
        <title>The genome sequence of Bacillus anthracis Ames and comparison to closely related bacteria.</title>
        <authorList>
            <person name="Read T.D."/>
            <person name="Peterson S.N."/>
            <person name="Tourasse N."/>
            <person name="Baillie L.W."/>
            <person name="Paulsen I.T."/>
            <person name="Nelson K.E."/>
            <person name="Tettelin H."/>
            <person name="Fouts D.E."/>
            <person name="Eisen J.A."/>
            <person name="Gill S.R."/>
            <person name="Holtzapple E.K."/>
            <person name="Okstad O.A."/>
            <person name="Helgason E."/>
            <person name="Rilstone J."/>
            <person name="Wu M."/>
            <person name="Kolonay J.F."/>
            <person name="Beanan M.J."/>
            <person name="Dodson R.J."/>
            <person name="Brinkac L.M."/>
            <person name="Gwinn M."/>
            <person name="DeBoy R.T."/>
            <person name="Madpu R."/>
            <person name="Daugherty S.C."/>
            <person name="Durkin A.S."/>
            <person name="Haft D.H."/>
            <person name="Nelson W.C."/>
            <person name="Peterson J.D."/>
            <person name="Pop M."/>
            <person name="Khouri H.M."/>
            <person name="Radune D."/>
            <person name="Benton J.L."/>
            <person name="Mahamoud Y."/>
            <person name="Jiang L."/>
            <person name="Hance I.R."/>
            <person name="Weidman J.F."/>
            <person name="Berry K.J."/>
            <person name="Plaut R.D."/>
            <person name="Wolf A.M."/>
            <person name="Watkins K.L."/>
            <person name="Nierman W.C."/>
            <person name="Hazen A."/>
            <person name="Cline R."/>
            <person name="Redmond C."/>
            <person name="Thwaite J.E."/>
            <person name="White O."/>
            <person name="Salzberg S.L."/>
            <person name="Thomason B."/>
            <person name="Friedlander A.M."/>
            <person name="Koehler T.M."/>
            <person name="Hanna P.C."/>
            <person name="Kolsto A.B."/>
            <person name="Fraser C.M."/>
        </authorList>
    </citation>
    <scope>NUCLEOTIDE SEQUENCE [LARGE SCALE GENOMIC DNA]</scope>
    <source>
        <strain evidence="2">Ames / isolate Porton</strain>
    </source>
</reference>
<accession>A0A2P0HF83</accession>
<proteinExistence type="predicted"/>
<organism evidence="1 2">
    <name type="scientific">Bacillus anthracis</name>
    <name type="common">anthrax bacterium</name>
    <dbReference type="NCBI Taxonomy" id="1392"/>
    <lineage>
        <taxon>Bacteria</taxon>
        <taxon>Bacillati</taxon>
        <taxon>Bacillota</taxon>
        <taxon>Bacilli</taxon>
        <taxon>Bacillales</taxon>
        <taxon>Bacillaceae</taxon>
        <taxon>Bacillus</taxon>
        <taxon>Bacillus cereus group</taxon>
    </lineage>
</organism>
<sequence>MGDILEIVNFWFEDKDVTATEIKANVTKIHCNNKSYILKEKGSIKQLLVEIHVL</sequence>
<evidence type="ECO:0000313" key="1">
    <source>
        <dbReference type="EMBL" id="AAP26631.1"/>
    </source>
</evidence>
<dbReference type="KEGG" id="ban:BA_2796"/>
<gene>
    <name evidence="1" type="ordered locus">BA_2796</name>
</gene>
<evidence type="ECO:0000313" key="2">
    <source>
        <dbReference type="Proteomes" id="UP000000427"/>
    </source>
</evidence>
<protein>
    <submittedName>
        <fullName evidence="1">Uncharacterized protein</fullName>
    </submittedName>
</protein>
<name>A0A2P0HF83_BACAN</name>
<dbReference type="EMBL" id="AE016879">
    <property type="protein sequence ID" value="AAP26631.1"/>
    <property type="molecule type" value="Genomic_DNA"/>
</dbReference>